<name>A0ABT7F1C2_9RHOB</name>
<evidence type="ECO:0000313" key="1">
    <source>
        <dbReference type="EMBL" id="MDK3018406.1"/>
    </source>
</evidence>
<gene>
    <name evidence="1" type="ORF">QO033_12025</name>
</gene>
<organism evidence="1 2">
    <name type="scientific">Pseudodonghicola flavimaris</name>
    <dbReference type="NCBI Taxonomy" id="3050036"/>
    <lineage>
        <taxon>Bacteria</taxon>
        <taxon>Pseudomonadati</taxon>
        <taxon>Pseudomonadota</taxon>
        <taxon>Alphaproteobacteria</taxon>
        <taxon>Rhodobacterales</taxon>
        <taxon>Paracoccaceae</taxon>
        <taxon>Pseudodonghicola</taxon>
    </lineage>
</organism>
<dbReference type="RefSeq" id="WP_284481218.1">
    <property type="nucleotide sequence ID" value="NZ_JASNJD010000007.1"/>
</dbReference>
<dbReference type="InterPro" id="IPR012863">
    <property type="entry name" value="DUF1636"/>
</dbReference>
<reference evidence="1 2" key="1">
    <citation type="submission" date="2023-05" db="EMBL/GenBank/DDBJ databases">
        <title>Pseudodonghicola sp. nov.</title>
        <authorList>
            <person name="Huang J."/>
        </authorList>
    </citation>
    <scope>NUCLEOTIDE SEQUENCE [LARGE SCALE GENOMIC DNA]</scope>
    <source>
        <strain evidence="1 2">IC7</strain>
    </source>
</reference>
<dbReference type="SUPFAM" id="SSF52833">
    <property type="entry name" value="Thioredoxin-like"/>
    <property type="match status" value="1"/>
</dbReference>
<protein>
    <submittedName>
        <fullName evidence="1">DUF1636 domain-containing protein</fullName>
    </submittedName>
</protein>
<dbReference type="Pfam" id="PF07845">
    <property type="entry name" value="DUF1636"/>
    <property type="match status" value="1"/>
</dbReference>
<evidence type="ECO:0000313" key="2">
    <source>
        <dbReference type="Proteomes" id="UP001243757"/>
    </source>
</evidence>
<comment type="caution">
    <text evidence="1">The sequence shown here is derived from an EMBL/GenBank/DDBJ whole genome shotgun (WGS) entry which is preliminary data.</text>
</comment>
<sequence length="120" mass="12888">MARVTITVCTTCRRGQPDAADSPRPGTRMLQALQAADLPDGVDLRPVACLSACSRGCALALSGGAERWTYIYGDLDPDADVADILQGVTAYSATDDGLVPWRDRPVIFRKQSIARLPPQE</sequence>
<dbReference type="Proteomes" id="UP001243757">
    <property type="component" value="Unassembled WGS sequence"/>
</dbReference>
<dbReference type="EMBL" id="JASNJD010000007">
    <property type="protein sequence ID" value="MDK3018406.1"/>
    <property type="molecule type" value="Genomic_DNA"/>
</dbReference>
<proteinExistence type="predicted"/>
<dbReference type="InterPro" id="IPR036249">
    <property type="entry name" value="Thioredoxin-like_sf"/>
</dbReference>
<dbReference type="CDD" id="cd02980">
    <property type="entry name" value="TRX_Fd_family"/>
    <property type="match status" value="1"/>
</dbReference>
<accession>A0ABT7F1C2</accession>
<keyword evidence="2" id="KW-1185">Reference proteome</keyword>